<dbReference type="RefSeq" id="WP_264085961.1">
    <property type="nucleotide sequence ID" value="NZ_JADBEK010000001.1"/>
</dbReference>
<evidence type="ECO:0000313" key="2">
    <source>
        <dbReference type="Proteomes" id="UP000633509"/>
    </source>
</evidence>
<accession>A0ABR9LPN3</accession>
<keyword evidence="2" id="KW-1185">Reference proteome</keyword>
<organism evidence="1 2">
    <name type="scientific">Nonomuraea angiospora</name>
    <dbReference type="NCBI Taxonomy" id="46172"/>
    <lineage>
        <taxon>Bacteria</taxon>
        <taxon>Bacillati</taxon>
        <taxon>Actinomycetota</taxon>
        <taxon>Actinomycetes</taxon>
        <taxon>Streptosporangiales</taxon>
        <taxon>Streptosporangiaceae</taxon>
        <taxon>Nonomuraea</taxon>
    </lineage>
</organism>
<dbReference type="EMBL" id="JADBEK010000001">
    <property type="protein sequence ID" value="MBE1582623.1"/>
    <property type="molecule type" value="Genomic_DNA"/>
</dbReference>
<reference evidence="1 2" key="1">
    <citation type="submission" date="2020-10" db="EMBL/GenBank/DDBJ databases">
        <title>Sequencing the genomes of 1000 actinobacteria strains.</title>
        <authorList>
            <person name="Klenk H.-P."/>
        </authorList>
    </citation>
    <scope>NUCLEOTIDE SEQUENCE [LARGE SCALE GENOMIC DNA]</scope>
    <source>
        <strain evidence="1 2">DSM 43173</strain>
    </source>
</reference>
<protein>
    <submittedName>
        <fullName evidence="1">Uncharacterized protein</fullName>
    </submittedName>
</protein>
<evidence type="ECO:0000313" key="1">
    <source>
        <dbReference type="EMBL" id="MBE1582623.1"/>
    </source>
</evidence>
<dbReference type="Proteomes" id="UP000633509">
    <property type="component" value="Unassembled WGS sequence"/>
</dbReference>
<name>A0ABR9LPN3_9ACTN</name>
<sequence>MRDRPGLDGRPDGPFGITALGGGAYYFHIAAASAVPTPRGRTAT</sequence>
<proteinExistence type="predicted"/>
<gene>
    <name evidence="1" type="ORF">H4W80_000881</name>
</gene>
<comment type="caution">
    <text evidence="1">The sequence shown here is derived from an EMBL/GenBank/DDBJ whole genome shotgun (WGS) entry which is preliminary data.</text>
</comment>